<feature type="region of interest" description="Disordered" evidence="1">
    <location>
        <begin position="1"/>
        <end position="55"/>
    </location>
</feature>
<keyword evidence="3" id="KW-1185">Reference proteome</keyword>
<name>A0A4C1SHH2_EUMVA</name>
<gene>
    <name evidence="2" type="ORF">EVAR_93018_1</name>
</gene>
<protein>
    <submittedName>
        <fullName evidence="2">Uncharacterized protein</fullName>
    </submittedName>
</protein>
<reference evidence="2 3" key="1">
    <citation type="journal article" date="2019" name="Commun. Biol.">
        <title>The bagworm genome reveals a unique fibroin gene that provides high tensile strength.</title>
        <authorList>
            <person name="Kono N."/>
            <person name="Nakamura H."/>
            <person name="Ohtoshi R."/>
            <person name="Tomita M."/>
            <person name="Numata K."/>
            <person name="Arakawa K."/>
        </authorList>
    </citation>
    <scope>NUCLEOTIDE SEQUENCE [LARGE SCALE GENOMIC DNA]</scope>
</reference>
<organism evidence="2 3">
    <name type="scientific">Eumeta variegata</name>
    <name type="common">Bagworm moth</name>
    <name type="synonym">Eumeta japonica</name>
    <dbReference type="NCBI Taxonomy" id="151549"/>
    <lineage>
        <taxon>Eukaryota</taxon>
        <taxon>Metazoa</taxon>
        <taxon>Ecdysozoa</taxon>
        <taxon>Arthropoda</taxon>
        <taxon>Hexapoda</taxon>
        <taxon>Insecta</taxon>
        <taxon>Pterygota</taxon>
        <taxon>Neoptera</taxon>
        <taxon>Endopterygota</taxon>
        <taxon>Lepidoptera</taxon>
        <taxon>Glossata</taxon>
        <taxon>Ditrysia</taxon>
        <taxon>Tineoidea</taxon>
        <taxon>Psychidae</taxon>
        <taxon>Oiketicinae</taxon>
        <taxon>Eumeta</taxon>
    </lineage>
</organism>
<proteinExistence type="predicted"/>
<feature type="region of interest" description="Disordered" evidence="1">
    <location>
        <begin position="121"/>
        <end position="148"/>
    </location>
</feature>
<evidence type="ECO:0000256" key="1">
    <source>
        <dbReference type="SAM" id="MobiDB-lite"/>
    </source>
</evidence>
<sequence length="148" mass="16786">MPQTQIDRQTQKDGATDKAPTIIPERSPLHAQNSSHAPIRPRYFHGPPGGSSRREKIKTGLISKTNAGAQAYTCSNIYGPQYRGIGRAHLCHLTAYRTPPRIRHLLQNAPTTTYFAATRRAKTRPRPELNTWKNPRNQRENVYPDTNF</sequence>
<dbReference type="Proteomes" id="UP000299102">
    <property type="component" value="Unassembled WGS sequence"/>
</dbReference>
<accession>A0A4C1SHH2</accession>
<evidence type="ECO:0000313" key="2">
    <source>
        <dbReference type="EMBL" id="GBP01445.1"/>
    </source>
</evidence>
<comment type="caution">
    <text evidence="2">The sequence shown here is derived from an EMBL/GenBank/DDBJ whole genome shotgun (WGS) entry which is preliminary data.</text>
</comment>
<evidence type="ECO:0000313" key="3">
    <source>
        <dbReference type="Proteomes" id="UP000299102"/>
    </source>
</evidence>
<dbReference type="EMBL" id="BGZK01003451">
    <property type="protein sequence ID" value="GBP01445.1"/>
    <property type="molecule type" value="Genomic_DNA"/>
</dbReference>
<dbReference type="AlphaFoldDB" id="A0A4C1SHH2"/>